<proteinExistence type="inferred from homology"/>
<dbReference type="GO" id="GO:0016757">
    <property type="term" value="F:glycosyltransferase activity"/>
    <property type="evidence" value="ECO:0007669"/>
    <property type="project" value="UniProtKB-KW"/>
</dbReference>
<organism evidence="5 6">
    <name type="scientific">Candidatus Roizmanbacteria bacterium CG_4_10_14_0_2_um_filter_39_13</name>
    <dbReference type="NCBI Taxonomy" id="1974825"/>
    <lineage>
        <taxon>Bacteria</taxon>
        <taxon>Candidatus Roizmaniibacteriota</taxon>
    </lineage>
</organism>
<dbReference type="InterPro" id="IPR001173">
    <property type="entry name" value="Glyco_trans_2-like"/>
</dbReference>
<comment type="caution">
    <text evidence="5">The sequence shown here is derived from an EMBL/GenBank/DDBJ whole genome shotgun (WGS) entry which is preliminary data.</text>
</comment>
<dbReference type="Proteomes" id="UP000228503">
    <property type="component" value="Unassembled WGS sequence"/>
</dbReference>
<keyword evidence="3" id="KW-0808">Transferase</keyword>
<dbReference type="Pfam" id="PF00535">
    <property type="entry name" value="Glycos_transf_2"/>
    <property type="match status" value="1"/>
</dbReference>
<evidence type="ECO:0000256" key="1">
    <source>
        <dbReference type="ARBA" id="ARBA00006739"/>
    </source>
</evidence>
<evidence type="ECO:0000313" key="6">
    <source>
        <dbReference type="Proteomes" id="UP000228503"/>
    </source>
</evidence>
<protein>
    <recommendedName>
        <fullName evidence="4">Glycosyltransferase 2-like domain-containing protein</fullName>
    </recommendedName>
</protein>
<evidence type="ECO:0000313" key="5">
    <source>
        <dbReference type="EMBL" id="PIZ62933.1"/>
    </source>
</evidence>
<evidence type="ECO:0000259" key="4">
    <source>
        <dbReference type="Pfam" id="PF00535"/>
    </source>
</evidence>
<feature type="domain" description="Glycosyltransferase 2-like" evidence="4">
    <location>
        <begin position="7"/>
        <end position="130"/>
    </location>
</feature>
<reference evidence="6" key="1">
    <citation type="submission" date="2017-09" db="EMBL/GenBank/DDBJ databases">
        <title>Depth-based differentiation of microbial function through sediment-hosted aquifers and enrichment of novel symbionts in the deep terrestrial subsurface.</title>
        <authorList>
            <person name="Probst A.J."/>
            <person name="Ladd B."/>
            <person name="Jarett J.K."/>
            <person name="Geller-Mcgrath D.E."/>
            <person name="Sieber C.M.K."/>
            <person name="Emerson J.B."/>
            <person name="Anantharaman K."/>
            <person name="Thomas B.C."/>
            <person name="Malmstrom R."/>
            <person name="Stieglmeier M."/>
            <person name="Klingl A."/>
            <person name="Woyke T."/>
            <person name="Ryan C.M."/>
            <person name="Banfield J.F."/>
        </authorList>
    </citation>
    <scope>NUCLEOTIDE SEQUENCE [LARGE SCALE GENOMIC DNA]</scope>
</reference>
<dbReference type="PANTHER" id="PTHR43179">
    <property type="entry name" value="RHAMNOSYLTRANSFERASE WBBL"/>
    <property type="match status" value="1"/>
</dbReference>
<keyword evidence="2" id="KW-0328">Glycosyltransferase</keyword>
<name>A0A2M7TYT0_9BACT</name>
<sequence>MTKHIAIITVVYNNYTILDEFCDSLRSQSIKNFHLYIADASSNKQPIDISDFPHTILPIENKGYAHGVNEGLKQAKSDGIEHFCVINDDVYFEKTFVADLEKSFQSHPKTVFGGKIYYASGYEFHKDRYESKDLGNVLWYAGGAVDWNHATTSHRGVDDVDQGQYNTEEKTDFITGCLTCFDKATLDAIGFWDEKYFLYYEDADFCERAKRENIDLWYTPEIRIWHKNAQSTEGSGSALHQSFQKKSHLKYALRYAPFRTKVHVLKNYFLSLRDSNFSDTTK</sequence>
<dbReference type="PANTHER" id="PTHR43179:SF12">
    <property type="entry name" value="GALACTOFURANOSYLTRANSFERASE GLFT2"/>
    <property type="match status" value="1"/>
</dbReference>
<accession>A0A2M7TYT0</accession>
<dbReference type="AlphaFoldDB" id="A0A2M7TYT0"/>
<dbReference type="InterPro" id="IPR029044">
    <property type="entry name" value="Nucleotide-diphossugar_trans"/>
</dbReference>
<evidence type="ECO:0000256" key="3">
    <source>
        <dbReference type="ARBA" id="ARBA00022679"/>
    </source>
</evidence>
<gene>
    <name evidence="5" type="ORF">COY16_03245</name>
</gene>
<dbReference type="Gene3D" id="3.90.550.10">
    <property type="entry name" value="Spore Coat Polysaccharide Biosynthesis Protein SpsA, Chain A"/>
    <property type="match status" value="1"/>
</dbReference>
<dbReference type="EMBL" id="PFOB01000040">
    <property type="protein sequence ID" value="PIZ62933.1"/>
    <property type="molecule type" value="Genomic_DNA"/>
</dbReference>
<dbReference type="SUPFAM" id="SSF53448">
    <property type="entry name" value="Nucleotide-diphospho-sugar transferases"/>
    <property type="match status" value="1"/>
</dbReference>
<evidence type="ECO:0000256" key="2">
    <source>
        <dbReference type="ARBA" id="ARBA00022676"/>
    </source>
</evidence>
<comment type="similarity">
    <text evidence="1">Belongs to the glycosyltransferase 2 family.</text>
</comment>